<feature type="region of interest" description="Disordered" evidence="1">
    <location>
        <begin position="1"/>
        <end position="64"/>
    </location>
</feature>
<dbReference type="EMBL" id="VKKU01000002">
    <property type="protein sequence ID" value="TSB01224.1"/>
    <property type="molecule type" value="Genomic_DNA"/>
</dbReference>
<name>A0A553W951_9SPHN</name>
<dbReference type="SUPFAM" id="SSF63825">
    <property type="entry name" value="YWTD domain"/>
    <property type="match status" value="1"/>
</dbReference>
<feature type="compositionally biased region" description="Polar residues" evidence="1">
    <location>
        <begin position="52"/>
        <end position="64"/>
    </location>
</feature>
<protein>
    <submittedName>
        <fullName evidence="3">TIGR03032 family protein</fullName>
    </submittedName>
</protein>
<sequence>MARTPKAKTNAPKTQAKAQAQPKLKTQVQPKPQVQTQSQVEAQSAASARPQPVTSESSSPAASTVKYSQSGGLVALLARHNISVAFTSYQSGLLYLLGRNAQGAHLHQTGLAKPMGLAYANGALTLSSGFQLMSFQNPLAPHERVNNLFDACFVPRGVHYTGQLDAHDVGIAADGSLIFVNTQFNCLATPDPRHSFKMLWKPPFISDLVKEDRCHLNGLAMDAGGPAFVTAVSKSDTIDGWRDRRADGGIVIDVRSNEVVCNGLSMPHSPRVHQGELWVLNSGTGELGVVEGAASGKGKFVPRAFCPGFLRGLAFHGDLAFVGLSKPRYERFEGLALDQRLREADSEPWCGIQVIDIRNGTCVEWFRIDGAVAELYDVEIIPGFTCPMALSPSSPEITKFLTWEGSQLDVPA</sequence>
<dbReference type="AlphaFoldDB" id="A0A553W951"/>
<evidence type="ECO:0000256" key="1">
    <source>
        <dbReference type="SAM" id="MobiDB-lite"/>
    </source>
</evidence>
<dbReference type="NCBIfam" id="TIGR03032">
    <property type="entry name" value="TIGR03032 family protein"/>
    <property type="match status" value="1"/>
</dbReference>
<reference evidence="3 4" key="1">
    <citation type="submission" date="2019-07" db="EMBL/GenBank/DDBJ databases">
        <authorList>
            <person name="Park M."/>
        </authorList>
    </citation>
    <scope>NUCLEOTIDE SEQUENCE [LARGE SCALE GENOMIC DNA]</scope>
    <source>
        <strain evidence="3 4">KCTC32445</strain>
    </source>
</reference>
<accession>A0A553W951</accession>
<dbReference type="OrthoDB" id="238183at2"/>
<feature type="compositionally biased region" description="Low complexity" evidence="1">
    <location>
        <begin position="1"/>
        <end position="48"/>
    </location>
</feature>
<dbReference type="Proteomes" id="UP000320160">
    <property type="component" value="Unassembled WGS sequence"/>
</dbReference>
<dbReference type="InterPro" id="IPR017481">
    <property type="entry name" value="CHP03032"/>
</dbReference>
<evidence type="ECO:0000313" key="4">
    <source>
        <dbReference type="Proteomes" id="UP000320160"/>
    </source>
</evidence>
<evidence type="ECO:0000259" key="2">
    <source>
        <dbReference type="Pfam" id="PF16261"/>
    </source>
</evidence>
<dbReference type="Pfam" id="PF16261">
    <property type="entry name" value="DUF4915"/>
    <property type="match status" value="1"/>
</dbReference>
<organism evidence="3 4">
    <name type="scientific">Sphingorhabdus contaminans</name>
    <dbReference type="NCBI Taxonomy" id="1343899"/>
    <lineage>
        <taxon>Bacteria</taxon>
        <taxon>Pseudomonadati</taxon>
        <taxon>Pseudomonadota</taxon>
        <taxon>Alphaproteobacteria</taxon>
        <taxon>Sphingomonadales</taxon>
        <taxon>Sphingomonadaceae</taxon>
        <taxon>Sphingorhabdus</taxon>
    </lineage>
</organism>
<evidence type="ECO:0000313" key="3">
    <source>
        <dbReference type="EMBL" id="TSB01224.1"/>
    </source>
</evidence>
<keyword evidence="4" id="KW-1185">Reference proteome</keyword>
<feature type="domain" description="Conserved hypothetical protein CHP03032" evidence="2">
    <location>
        <begin position="73"/>
        <end position="390"/>
    </location>
</feature>
<gene>
    <name evidence="3" type="ORF">FOM92_08345</name>
</gene>
<dbReference type="RefSeq" id="WP_143776419.1">
    <property type="nucleotide sequence ID" value="NZ_VKKU01000002.1"/>
</dbReference>
<comment type="caution">
    <text evidence="3">The sequence shown here is derived from an EMBL/GenBank/DDBJ whole genome shotgun (WGS) entry which is preliminary data.</text>
</comment>
<proteinExistence type="predicted"/>